<protein>
    <recommendedName>
        <fullName evidence="12">chitin deacetylase</fullName>
        <ecNumber evidence="12">3.5.1.41</ecNumber>
    </recommendedName>
</protein>
<dbReference type="CDD" id="cd10952">
    <property type="entry name" value="CE4_MrCDA_like"/>
    <property type="match status" value="1"/>
</dbReference>
<accession>A0A4Y9YW29</accession>
<keyword evidence="15" id="KW-0732">Signal</keyword>
<reference evidence="17 18" key="1">
    <citation type="submission" date="2019-02" db="EMBL/GenBank/DDBJ databases">
        <title>Genome sequencing of the rare red list fungi Dentipellis fragilis.</title>
        <authorList>
            <person name="Buettner E."/>
            <person name="Kellner H."/>
        </authorList>
    </citation>
    <scope>NUCLEOTIDE SEQUENCE [LARGE SCALE GENOMIC DNA]</scope>
    <source>
        <strain evidence="17 18">DSM 105465</strain>
    </source>
</reference>
<dbReference type="GO" id="GO:0098552">
    <property type="term" value="C:side of membrane"/>
    <property type="evidence" value="ECO:0007669"/>
    <property type="project" value="UniProtKB-KW"/>
</dbReference>
<dbReference type="STRING" id="205917.A0A4Y9YW29"/>
<comment type="caution">
    <text evidence="17">The sequence shown here is derived from an EMBL/GenBank/DDBJ whole genome shotgun (WGS) entry which is preliminary data.</text>
</comment>
<dbReference type="GO" id="GO:0009272">
    <property type="term" value="P:fungal-type cell wall biogenesis"/>
    <property type="evidence" value="ECO:0007669"/>
    <property type="project" value="UniProtKB-ARBA"/>
</dbReference>
<evidence type="ECO:0000256" key="3">
    <source>
        <dbReference type="ARBA" id="ARBA00022475"/>
    </source>
</evidence>
<feature type="region of interest" description="Disordered" evidence="14">
    <location>
        <begin position="433"/>
        <end position="464"/>
    </location>
</feature>
<dbReference type="InterPro" id="IPR011330">
    <property type="entry name" value="Glyco_hydro/deAcase_b/a-brl"/>
</dbReference>
<keyword evidence="8" id="KW-0170">Cobalt</keyword>
<evidence type="ECO:0000256" key="1">
    <source>
        <dbReference type="ARBA" id="ARBA00001941"/>
    </source>
</evidence>
<dbReference type="GO" id="GO:0071555">
    <property type="term" value="P:cell wall organization"/>
    <property type="evidence" value="ECO:0007669"/>
    <property type="project" value="UniProtKB-KW"/>
</dbReference>
<keyword evidence="9" id="KW-0449">Lipoprotein</keyword>
<dbReference type="PROSITE" id="PS51677">
    <property type="entry name" value="NODB"/>
    <property type="match status" value="1"/>
</dbReference>
<dbReference type="EC" id="3.5.1.41" evidence="12"/>
<keyword evidence="5" id="KW-0146">Chitin degradation</keyword>
<gene>
    <name evidence="17" type="ORF">EVG20_g4673</name>
</gene>
<evidence type="ECO:0000256" key="13">
    <source>
        <dbReference type="ARBA" id="ARBA00048494"/>
    </source>
</evidence>
<sequence length="492" mass="51966">MRALLVASLALGAAAQDRTTEQGEAQIKDANAECTPYFYAPSGNAIHNFPPIWTPATILSNDTEAQQKWQNISGSIPTNIQPKGSNMGDFSNVSYTAADPDCCESPFLSFPFSFGMSRGRVAAGRNGALSHATAGDVQRAHAPLRIHATDAPLPAQQTNALPAGVSVETQFSATCCQSKNSLAAGTPSARLFLPVLADIFTNQTCTTPKLAGLAPDVSSVPEPKTMGYGFDDGPNCSHNAFYDFLQQNNQKATMFFIGSNVMDWPLEAQRALTDGHEICVHTWSHRYMTSFQSQDAFAELWYTMKAIKLVTGVTPTCWRPPFGDVDTIIWKYDSNDWRAGTGGVTPADVDSNYTSFIGDVASGTFNNEGGIMLTHELNNFTMSEAVKFYPQLKAAFSHIVPVGVALNKSQPYVETNYTLPSFAEYISGTTNKTGSANTSSSGGSGGNNNGGSSSGSSSGAQKSSASAAAARPVVPALVLVGAGAGLLASLVL</sequence>
<dbReference type="GO" id="GO:0000272">
    <property type="term" value="P:polysaccharide catabolic process"/>
    <property type="evidence" value="ECO:0007669"/>
    <property type="project" value="UniProtKB-KW"/>
</dbReference>
<keyword evidence="11" id="KW-0624">Polysaccharide degradation</keyword>
<evidence type="ECO:0000313" key="18">
    <source>
        <dbReference type="Proteomes" id="UP000298327"/>
    </source>
</evidence>
<dbReference type="AlphaFoldDB" id="A0A4Y9YW29"/>
<keyword evidence="4" id="KW-0325">Glycoprotein</keyword>
<dbReference type="Pfam" id="PF01522">
    <property type="entry name" value="Polysacc_deac_1"/>
    <property type="match status" value="1"/>
</dbReference>
<evidence type="ECO:0000256" key="9">
    <source>
        <dbReference type="ARBA" id="ARBA00023288"/>
    </source>
</evidence>
<evidence type="ECO:0000256" key="4">
    <source>
        <dbReference type="ARBA" id="ARBA00022622"/>
    </source>
</evidence>
<dbReference type="GO" id="GO:0006032">
    <property type="term" value="P:chitin catabolic process"/>
    <property type="evidence" value="ECO:0007669"/>
    <property type="project" value="UniProtKB-KW"/>
</dbReference>
<evidence type="ECO:0000256" key="2">
    <source>
        <dbReference type="ARBA" id="ARBA00004609"/>
    </source>
</evidence>
<feature type="signal peptide" evidence="15">
    <location>
        <begin position="1"/>
        <end position="15"/>
    </location>
</feature>
<evidence type="ECO:0000256" key="15">
    <source>
        <dbReference type="SAM" id="SignalP"/>
    </source>
</evidence>
<dbReference type="PANTHER" id="PTHR10587">
    <property type="entry name" value="GLYCOSYL TRANSFERASE-RELATED"/>
    <property type="match status" value="1"/>
</dbReference>
<dbReference type="GO" id="GO:0004099">
    <property type="term" value="F:chitin deacetylase activity"/>
    <property type="evidence" value="ECO:0007669"/>
    <property type="project" value="UniProtKB-EC"/>
</dbReference>
<comment type="catalytic activity">
    <reaction evidence="13">
        <text>[(1-&gt;4)-N-acetyl-beta-D-glucosaminyl](n) + n H2O = chitosan + n acetate</text>
        <dbReference type="Rhea" id="RHEA:10464"/>
        <dbReference type="Rhea" id="RHEA-COMP:9593"/>
        <dbReference type="Rhea" id="RHEA-COMP:9597"/>
        <dbReference type="ChEBI" id="CHEBI:15377"/>
        <dbReference type="ChEBI" id="CHEBI:17029"/>
        <dbReference type="ChEBI" id="CHEBI:30089"/>
        <dbReference type="ChEBI" id="CHEBI:57704"/>
        <dbReference type="EC" id="3.5.1.41"/>
    </reaction>
    <physiologicalReaction direction="left-to-right" evidence="13">
        <dbReference type="Rhea" id="RHEA:10465"/>
    </physiologicalReaction>
</comment>
<dbReference type="GO" id="GO:0005886">
    <property type="term" value="C:plasma membrane"/>
    <property type="evidence" value="ECO:0007669"/>
    <property type="project" value="UniProtKB-SubCell"/>
</dbReference>
<keyword evidence="10" id="KW-0961">Cell wall biogenesis/degradation</keyword>
<dbReference type="SUPFAM" id="SSF88713">
    <property type="entry name" value="Glycoside hydrolase/deacetylase"/>
    <property type="match status" value="1"/>
</dbReference>
<organism evidence="17 18">
    <name type="scientific">Dentipellis fragilis</name>
    <dbReference type="NCBI Taxonomy" id="205917"/>
    <lineage>
        <taxon>Eukaryota</taxon>
        <taxon>Fungi</taxon>
        <taxon>Dikarya</taxon>
        <taxon>Basidiomycota</taxon>
        <taxon>Agaricomycotina</taxon>
        <taxon>Agaricomycetes</taxon>
        <taxon>Russulales</taxon>
        <taxon>Hericiaceae</taxon>
        <taxon>Dentipellis</taxon>
    </lineage>
</organism>
<dbReference type="InterPro" id="IPR002509">
    <property type="entry name" value="NODB_dom"/>
</dbReference>
<evidence type="ECO:0000256" key="7">
    <source>
        <dbReference type="ARBA" id="ARBA00023277"/>
    </source>
</evidence>
<feature type="compositionally biased region" description="Low complexity" evidence="14">
    <location>
        <begin position="454"/>
        <end position="464"/>
    </location>
</feature>
<feature type="compositionally biased region" description="Gly residues" evidence="14">
    <location>
        <begin position="442"/>
        <end position="453"/>
    </location>
</feature>
<evidence type="ECO:0000256" key="11">
    <source>
        <dbReference type="ARBA" id="ARBA00023326"/>
    </source>
</evidence>
<comment type="subcellular location">
    <subcellularLocation>
        <location evidence="2">Cell membrane</location>
        <topology evidence="2">Lipid-anchor</topology>
        <topology evidence="2">GPI-anchor</topology>
    </subcellularLocation>
</comment>
<evidence type="ECO:0000259" key="16">
    <source>
        <dbReference type="PROSITE" id="PS51677"/>
    </source>
</evidence>
<comment type="cofactor">
    <cofactor evidence="1">
        <name>Co(2+)</name>
        <dbReference type="ChEBI" id="CHEBI:48828"/>
    </cofactor>
</comment>
<keyword evidence="18" id="KW-1185">Reference proteome</keyword>
<dbReference type="Gene3D" id="3.20.20.370">
    <property type="entry name" value="Glycoside hydrolase/deacetylase"/>
    <property type="match status" value="1"/>
</dbReference>
<dbReference type="PANTHER" id="PTHR10587:SF98">
    <property type="entry name" value="CHITIN DEACETYLASE"/>
    <property type="match status" value="1"/>
</dbReference>
<dbReference type="EMBL" id="SEOQ01000249">
    <property type="protein sequence ID" value="TFY66422.1"/>
    <property type="molecule type" value="Genomic_DNA"/>
</dbReference>
<evidence type="ECO:0000256" key="5">
    <source>
        <dbReference type="ARBA" id="ARBA00023024"/>
    </source>
</evidence>
<keyword evidence="7" id="KW-0119">Carbohydrate metabolism</keyword>
<feature type="chain" id="PRO_5021428761" description="chitin deacetylase" evidence="15">
    <location>
        <begin position="16"/>
        <end position="492"/>
    </location>
</feature>
<evidence type="ECO:0000256" key="12">
    <source>
        <dbReference type="ARBA" id="ARBA00024056"/>
    </source>
</evidence>
<proteinExistence type="predicted"/>
<dbReference type="Proteomes" id="UP000298327">
    <property type="component" value="Unassembled WGS sequence"/>
</dbReference>
<name>A0A4Y9YW29_9AGAM</name>
<keyword evidence="3" id="KW-1003">Cell membrane</keyword>
<keyword evidence="4" id="KW-0336">GPI-anchor</keyword>
<dbReference type="OrthoDB" id="407355at2759"/>
<keyword evidence="6" id="KW-0472">Membrane</keyword>
<evidence type="ECO:0000256" key="6">
    <source>
        <dbReference type="ARBA" id="ARBA00023136"/>
    </source>
</evidence>
<dbReference type="InterPro" id="IPR050248">
    <property type="entry name" value="Polysacc_deacetylase_ArnD"/>
</dbReference>
<feature type="domain" description="NodB homology" evidence="16">
    <location>
        <begin position="224"/>
        <end position="407"/>
    </location>
</feature>
<evidence type="ECO:0000313" key="17">
    <source>
        <dbReference type="EMBL" id="TFY66422.1"/>
    </source>
</evidence>
<evidence type="ECO:0000256" key="8">
    <source>
        <dbReference type="ARBA" id="ARBA00023285"/>
    </source>
</evidence>
<evidence type="ECO:0000256" key="14">
    <source>
        <dbReference type="SAM" id="MobiDB-lite"/>
    </source>
</evidence>
<evidence type="ECO:0000256" key="10">
    <source>
        <dbReference type="ARBA" id="ARBA00023316"/>
    </source>
</evidence>